<dbReference type="InterPro" id="IPR007394">
    <property type="entry name" value="UPF0122"/>
</dbReference>
<dbReference type="GO" id="GO:0006352">
    <property type="term" value="P:DNA-templated transcription initiation"/>
    <property type="evidence" value="ECO:0007669"/>
    <property type="project" value="InterPro"/>
</dbReference>
<protein>
    <recommendedName>
        <fullName evidence="8">RNA polymerase sigma-70 region 2 domain-containing protein</fullName>
    </recommendedName>
</protein>
<accession>A0A212LXV5</accession>
<dbReference type="InterPro" id="IPR039425">
    <property type="entry name" value="RNA_pol_sigma-70-like"/>
</dbReference>
<evidence type="ECO:0000259" key="8">
    <source>
        <dbReference type="Pfam" id="PF04542"/>
    </source>
</evidence>
<dbReference type="Pfam" id="PF04297">
    <property type="entry name" value="UPF0122"/>
    <property type="match status" value="1"/>
</dbReference>
<feature type="domain" description="RNA polymerase sigma-70 region 2" evidence="8">
    <location>
        <begin position="58"/>
        <end position="104"/>
    </location>
</feature>
<comment type="similarity">
    <text evidence="2">Belongs to the sigma-70 factor family. ECF subfamily.</text>
</comment>
<dbReference type="PANTHER" id="PTHR43133:SF8">
    <property type="entry name" value="RNA POLYMERASE SIGMA FACTOR HI_1459-RELATED"/>
    <property type="match status" value="1"/>
</dbReference>
<keyword evidence="3" id="KW-0805">Transcription regulation</keyword>
<keyword evidence="4" id="KW-0731">Sigma factor</keyword>
<dbReference type="GO" id="GO:0003677">
    <property type="term" value="F:DNA binding"/>
    <property type="evidence" value="ECO:0007669"/>
    <property type="project" value="UniProtKB-KW"/>
</dbReference>
<organism evidence="9">
    <name type="scientific">uncultured Sporomusa sp</name>
    <dbReference type="NCBI Taxonomy" id="307249"/>
    <lineage>
        <taxon>Bacteria</taxon>
        <taxon>Bacillati</taxon>
        <taxon>Bacillota</taxon>
        <taxon>Negativicutes</taxon>
        <taxon>Selenomonadales</taxon>
        <taxon>Sporomusaceae</taxon>
        <taxon>Sporomusa</taxon>
        <taxon>environmental samples</taxon>
    </lineage>
</organism>
<name>A0A212LXV5_9FIRM</name>
<proteinExistence type="inferred from homology"/>
<dbReference type="SUPFAM" id="SSF88946">
    <property type="entry name" value="Sigma2 domain of RNA polymerase sigma factors"/>
    <property type="match status" value="1"/>
</dbReference>
<evidence type="ECO:0000256" key="1">
    <source>
        <dbReference type="ARBA" id="ARBA00008720"/>
    </source>
</evidence>
<evidence type="ECO:0000256" key="7">
    <source>
        <dbReference type="ARBA" id="ARBA00024764"/>
    </source>
</evidence>
<evidence type="ECO:0000256" key="5">
    <source>
        <dbReference type="ARBA" id="ARBA00023125"/>
    </source>
</evidence>
<dbReference type="NCBIfam" id="TIGR02937">
    <property type="entry name" value="sigma70-ECF"/>
    <property type="match status" value="1"/>
</dbReference>
<reference evidence="9" key="1">
    <citation type="submission" date="2016-08" db="EMBL/GenBank/DDBJ databases">
        <authorList>
            <person name="Seilhamer J.J."/>
        </authorList>
    </citation>
    <scope>NUCLEOTIDE SEQUENCE</scope>
    <source>
        <strain evidence="9">86</strain>
    </source>
</reference>
<dbReference type="GO" id="GO:0016987">
    <property type="term" value="F:sigma factor activity"/>
    <property type="evidence" value="ECO:0007669"/>
    <property type="project" value="UniProtKB-KW"/>
</dbReference>
<evidence type="ECO:0000256" key="3">
    <source>
        <dbReference type="ARBA" id="ARBA00023015"/>
    </source>
</evidence>
<dbReference type="InterPro" id="IPR013324">
    <property type="entry name" value="RNA_pol_sigma_r3/r4-like"/>
</dbReference>
<dbReference type="SUPFAM" id="SSF88659">
    <property type="entry name" value="Sigma3 and sigma4 domains of RNA polymerase sigma factors"/>
    <property type="match status" value="1"/>
</dbReference>
<dbReference type="Gene3D" id="1.10.1740.10">
    <property type="match status" value="1"/>
</dbReference>
<sequence length="198" mass="22994">MDGDRLMPSSFSDPAFIECLKQKDEEAWGQFYLAIAPKMKGFICVKLSSYRNHWDVNATADDITQAAFEKALKRIQSYNSKKSALGTWMFNIANNTFIDLTRKLESERNFMKRCLKNFMDNEEQTVATVEELCKNMKISHESLTERQKAYIDMFYIQQWSDELIAEKMEVSTNAVVKARGRLLSQLRDLLEESRSEVS</sequence>
<comment type="similarity">
    <text evidence="1">Belongs to the UPF0122 family.</text>
</comment>
<evidence type="ECO:0000256" key="4">
    <source>
        <dbReference type="ARBA" id="ARBA00023082"/>
    </source>
</evidence>
<gene>
    <name evidence="9" type="ORF">KL86SPO_50081</name>
</gene>
<evidence type="ECO:0000313" key="9">
    <source>
        <dbReference type="EMBL" id="SCM82310.1"/>
    </source>
</evidence>
<dbReference type="Gene3D" id="1.10.10.10">
    <property type="entry name" value="Winged helix-like DNA-binding domain superfamily/Winged helix DNA-binding domain"/>
    <property type="match status" value="1"/>
</dbReference>
<dbReference type="InterPro" id="IPR036388">
    <property type="entry name" value="WH-like_DNA-bd_sf"/>
</dbReference>
<dbReference type="PANTHER" id="PTHR43133">
    <property type="entry name" value="RNA POLYMERASE ECF-TYPE SIGMA FACTO"/>
    <property type="match status" value="1"/>
</dbReference>
<dbReference type="AlphaFoldDB" id="A0A212LXV5"/>
<keyword evidence="5" id="KW-0238">DNA-binding</keyword>
<evidence type="ECO:0000256" key="6">
    <source>
        <dbReference type="ARBA" id="ARBA00023163"/>
    </source>
</evidence>
<comment type="function">
    <text evidence="7">Might take part in the signal recognition particle (SRP) pathway. This is inferred from the conservation of its genetic proximity to ftsY/ffh. May be a regulatory protein.</text>
</comment>
<dbReference type="Pfam" id="PF04542">
    <property type="entry name" value="Sigma70_r2"/>
    <property type="match status" value="1"/>
</dbReference>
<evidence type="ECO:0000256" key="2">
    <source>
        <dbReference type="ARBA" id="ARBA00010641"/>
    </source>
</evidence>
<keyword evidence="6" id="KW-0804">Transcription</keyword>
<dbReference type="InterPro" id="IPR013325">
    <property type="entry name" value="RNA_pol_sigma_r2"/>
</dbReference>
<dbReference type="InterPro" id="IPR007627">
    <property type="entry name" value="RNA_pol_sigma70_r2"/>
</dbReference>
<dbReference type="InterPro" id="IPR014284">
    <property type="entry name" value="RNA_pol_sigma-70_dom"/>
</dbReference>
<dbReference type="EMBL" id="FMJE01000005">
    <property type="protein sequence ID" value="SCM82310.1"/>
    <property type="molecule type" value="Genomic_DNA"/>
</dbReference>